<dbReference type="Pfam" id="PF00195">
    <property type="entry name" value="Chal_sti_synt_N"/>
    <property type="match status" value="1"/>
</dbReference>
<comment type="caution">
    <text evidence="2">The sequence shown here is derived from an EMBL/GenBank/DDBJ whole genome shotgun (WGS) entry which is preliminary data.</text>
</comment>
<feature type="domain" description="Chalcone/stilbene synthase N-terminal" evidence="1">
    <location>
        <begin position="1"/>
        <end position="26"/>
    </location>
</feature>
<sequence length="26" mass="2667">MLYFTGCLGGVAGLRVAKDIAENNPG</sequence>
<dbReference type="Proteomes" id="UP000265520">
    <property type="component" value="Unassembled WGS sequence"/>
</dbReference>
<protein>
    <submittedName>
        <fullName evidence="2">Chalcone synthase</fullName>
    </submittedName>
</protein>
<dbReference type="SUPFAM" id="SSF53901">
    <property type="entry name" value="Thiolase-like"/>
    <property type="match status" value="1"/>
</dbReference>
<dbReference type="Gene3D" id="3.40.47.10">
    <property type="match status" value="1"/>
</dbReference>
<name>A0A392VRL1_9FABA</name>
<dbReference type="AlphaFoldDB" id="A0A392VRL1"/>
<evidence type="ECO:0000313" key="2">
    <source>
        <dbReference type="EMBL" id="MCI89631.1"/>
    </source>
</evidence>
<evidence type="ECO:0000313" key="3">
    <source>
        <dbReference type="Proteomes" id="UP000265520"/>
    </source>
</evidence>
<dbReference type="InterPro" id="IPR001099">
    <property type="entry name" value="Chalcone/stilbene_synt_N"/>
</dbReference>
<proteinExistence type="predicted"/>
<evidence type="ECO:0000259" key="1">
    <source>
        <dbReference type="Pfam" id="PF00195"/>
    </source>
</evidence>
<dbReference type="GO" id="GO:0016746">
    <property type="term" value="F:acyltransferase activity"/>
    <property type="evidence" value="ECO:0007669"/>
    <property type="project" value="InterPro"/>
</dbReference>
<organism evidence="2 3">
    <name type="scientific">Trifolium medium</name>
    <dbReference type="NCBI Taxonomy" id="97028"/>
    <lineage>
        <taxon>Eukaryota</taxon>
        <taxon>Viridiplantae</taxon>
        <taxon>Streptophyta</taxon>
        <taxon>Embryophyta</taxon>
        <taxon>Tracheophyta</taxon>
        <taxon>Spermatophyta</taxon>
        <taxon>Magnoliopsida</taxon>
        <taxon>eudicotyledons</taxon>
        <taxon>Gunneridae</taxon>
        <taxon>Pentapetalae</taxon>
        <taxon>rosids</taxon>
        <taxon>fabids</taxon>
        <taxon>Fabales</taxon>
        <taxon>Fabaceae</taxon>
        <taxon>Papilionoideae</taxon>
        <taxon>50 kb inversion clade</taxon>
        <taxon>NPAAA clade</taxon>
        <taxon>Hologalegina</taxon>
        <taxon>IRL clade</taxon>
        <taxon>Trifolieae</taxon>
        <taxon>Trifolium</taxon>
    </lineage>
</organism>
<dbReference type="InterPro" id="IPR016039">
    <property type="entry name" value="Thiolase-like"/>
</dbReference>
<dbReference type="EMBL" id="LXQA011224286">
    <property type="protein sequence ID" value="MCI89631.1"/>
    <property type="molecule type" value="Genomic_DNA"/>
</dbReference>
<accession>A0A392VRL1</accession>
<feature type="non-terminal residue" evidence="2">
    <location>
        <position position="26"/>
    </location>
</feature>
<reference evidence="2 3" key="1">
    <citation type="journal article" date="2018" name="Front. Plant Sci.">
        <title>Red Clover (Trifolium pratense) and Zigzag Clover (T. medium) - A Picture of Genomic Similarities and Differences.</title>
        <authorList>
            <person name="Dluhosova J."/>
            <person name="Istvanek J."/>
            <person name="Nedelnik J."/>
            <person name="Repkova J."/>
        </authorList>
    </citation>
    <scope>NUCLEOTIDE SEQUENCE [LARGE SCALE GENOMIC DNA]</scope>
    <source>
        <strain evidence="3">cv. 10/8</strain>
        <tissue evidence="2">Leaf</tissue>
    </source>
</reference>
<keyword evidence="3" id="KW-1185">Reference proteome</keyword>